<name>A0A9W9SDS6_9EURO</name>
<dbReference type="GeneID" id="81377289"/>
<dbReference type="AlphaFoldDB" id="A0A9W9SDS6"/>
<dbReference type="RefSeq" id="XP_056481816.1">
    <property type="nucleotide sequence ID" value="XM_056638309.1"/>
</dbReference>
<evidence type="ECO:0000313" key="2">
    <source>
        <dbReference type="Proteomes" id="UP001147747"/>
    </source>
</evidence>
<evidence type="ECO:0000313" key="1">
    <source>
        <dbReference type="EMBL" id="KAJ5376786.1"/>
    </source>
</evidence>
<sequence>MDSNLDGKSNYCRWTRRGSAVLPITRVRSGGLQIGLKGRTDQFYCQYDRLDVMPGRNPWFDM</sequence>
<protein>
    <submittedName>
        <fullName evidence="1">Uncharacterized protein</fullName>
    </submittedName>
</protein>
<reference evidence="1" key="1">
    <citation type="submission" date="2022-12" db="EMBL/GenBank/DDBJ databases">
        <authorList>
            <person name="Petersen C."/>
        </authorList>
    </citation>
    <scope>NUCLEOTIDE SEQUENCE</scope>
    <source>
        <strain evidence="1">IBT 29677</strain>
    </source>
</reference>
<proteinExistence type="predicted"/>
<gene>
    <name evidence="1" type="ORF">N7509_013672</name>
</gene>
<keyword evidence="2" id="KW-1185">Reference proteome</keyword>
<accession>A0A9W9SDS6</accession>
<dbReference type="EMBL" id="JAPZBU010000012">
    <property type="protein sequence ID" value="KAJ5376786.1"/>
    <property type="molecule type" value="Genomic_DNA"/>
</dbReference>
<reference evidence="1" key="2">
    <citation type="journal article" date="2023" name="IMA Fungus">
        <title>Comparative genomic study of the Penicillium genus elucidates a diverse pangenome and 15 lateral gene transfer events.</title>
        <authorList>
            <person name="Petersen C."/>
            <person name="Sorensen T."/>
            <person name="Nielsen M.R."/>
            <person name="Sondergaard T.E."/>
            <person name="Sorensen J.L."/>
            <person name="Fitzpatrick D.A."/>
            <person name="Frisvad J.C."/>
            <person name="Nielsen K.L."/>
        </authorList>
    </citation>
    <scope>NUCLEOTIDE SEQUENCE</scope>
    <source>
        <strain evidence="1">IBT 29677</strain>
    </source>
</reference>
<comment type="caution">
    <text evidence="1">The sequence shown here is derived from an EMBL/GenBank/DDBJ whole genome shotgun (WGS) entry which is preliminary data.</text>
</comment>
<organism evidence="1 2">
    <name type="scientific">Penicillium cosmopolitanum</name>
    <dbReference type="NCBI Taxonomy" id="1131564"/>
    <lineage>
        <taxon>Eukaryota</taxon>
        <taxon>Fungi</taxon>
        <taxon>Dikarya</taxon>
        <taxon>Ascomycota</taxon>
        <taxon>Pezizomycotina</taxon>
        <taxon>Eurotiomycetes</taxon>
        <taxon>Eurotiomycetidae</taxon>
        <taxon>Eurotiales</taxon>
        <taxon>Aspergillaceae</taxon>
        <taxon>Penicillium</taxon>
    </lineage>
</organism>
<dbReference type="Proteomes" id="UP001147747">
    <property type="component" value="Unassembled WGS sequence"/>
</dbReference>